<feature type="signal peptide" evidence="1">
    <location>
        <begin position="1"/>
        <end position="22"/>
    </location>
</feature>
<dbReference type="PANTHER" id="PTHR34406:SF1">
    <property type="entry name" value="PROTEIN YCEI"/>
    <property type="match status" value="1"/>
</dbReference>
<comment type="caution">
    <text evidence="3">The sequence shown here is derived from an EMBL/GenBank/DDBJ whole genome shotgun (WGS) entry which is preliminary data.</text>
</comment>
<evidence type="ECO:0000259" key="2">
    <source>
        <dbReference type="SMART" id="SM00867"/>
    </source>
</evidence>
<dbReference type="RefSeq" id="WP_186845496.1">
    <property type="nucleotide sequence ID" value="NZ_JACOME010000002.1"/>
</dbReference>
<feature type="chain" id="PRO_5045281757" evidence="1">
    <location>
        <begin position="23"/>
        <end position="191"/>
    </location>
</feature>
<dbReference type="SMART" id="SM00867">
    <property type="entry name" value="YceI"/>
    <property type="match status" value="1"/>
</dbReference>
<dbReference type="SUPFAM" id="SSF101874">
    <property type="entry name" value="YceI-like"/>
    <property type="match status" value="1"/>
</dbReference>
<dbReference type="InterPro" id="IPR036761">
    <property type="entry name" value="TTHA0802/YceI-like_sf"/>
</dbReference>
<evidence type="ECO:0000313" key="4">
    <source>
        <dbReference type="Proteomes" id="UP000607435"/>
    </source>
</evidence>
<evidence type="ECO:0000313" key="3">
    <source>
        <dbReference type="EMBL" id="MBC3846377.1"/>
    </source>
</evidence>
<feature type="domain" description="Lipid/polyisoprenoid-binding YceI-like" evidence="2">
    <location>
        <begin position="27"/>
        <end position="190"/>
    </location>
</feature>
<accession>A0ABR6Y0X0</accession>
<name>A0ABR6Y0X0_9FLAO</name>
<keyword evidence="1" id="KW-0732">Signal</keyword>
<keyword evidence="4" id="KW-1185">Reference proteome</keyword>
<dbReference type="EMBL" id="JACOME010000002">
    <property type="protein sequence ID" value="MBC3846377.1"/>
    <property type="molecule type" value="Genomic_DNA"/>
</dbReference>
<gene>
    <name evidence="3" type="ORF">H6H04_08300</name>
</gene>
<dbReference type="Proteomes" id="UP000607435">
    <property type="component" value="Unassembled WGS sequence"/>
</dbReference>
<dbReference type="Gene3D" id="2.40.128.110">
    <property type="entry name" value="Lipid/polyisoprenoid-binding, YceI-like"/>
    <property type="match status" value="1"/>
</dbReference>
<sequence length="191" mass="21808">MKKRTLLALIALVLIANSYAQKKEIENLEIDIKKSELKWSGEYAFYFGGHNGTISFKEGYFIKSNNVITGGEFIIDMNSIMCDDIEDNEANESLVNHLKNEDFFNVKEFKTAKLVITSVDYHNDTQMKVNANLTIKGITLPVNFQAEVNYEKQQMTSKFKIDRQRWGIDYNSKLRDGAISDGIGFEVILSL</sequence>
<organism evidence="3 4">
    <name type="scientific">Winogradskyella echinorum</name>
    <dbReference type="NCBI Taxonomy" id="538189"/>
    <lineage>
        <taxon>Bacteria</taxon>
        <taxon>Pseudomonadati</taxon>
        <taxon>Bacteroidota</taxon>
        <taxon>Flavobacteriia</taxon>
        <taxon>Flavobacteriales</taxon>
        <taxon>Flavobacteriaceae</taxon>
        <taxon>Winogradskyella</taxon>
    </lineage>
</organism>
<proteinExistence type="predicted"/>
<reference evidence="3 4" key="1">
    <citation type="submission" date="2020-08" db="EMBL/GenBank/DDBJ databases">
        <title>Winogradskyella ouciana sp. nov., isolated from the hadal seawater of the Mariana Trench.</title>
        <authorList>
            <person name="He X."/>
        </authorList>
    </citation>
    <scope>NUCLEOTIDE SEQUENCE [LARGE SCALE GENOMIC DNA]</scope>
    <source>
        <strain evidence="3 4">KCTC 22026</strain>
    </source>
</reference>
<protein>
    <submittedName>
        <fullName evidence="3">YceI family protein</fullName>
    </submittedName>
</protein>
<dbReference type="InterPro" id="IPR007372">
    <property type="entry name" value="Lipid/polyisoprenoid-bd_YceI"/>
</dbReference>
<dbReference type="PANTHER" id="PTHR34406">
    <property type="entry name" value="PROTEIN YCEI"/>
    <property type="match status" value="1"/>
</dbReference>
<dbReference type="Pfam" id="PF04264">
    <property type="entry name" value="YceI"/>
    <property type="match status" value="1"/>
</dbReference>
<evidence type="ECO:0000256" key="1">
    <source>
        <dbReference type="SAM" id="SignalP"/>
    </source>
</evidence>